<gene>
    <name evidence="1" type="ORF">Lboz_3593</name>
</gene>
<dbReference type="SUPFAM" id="SSF53335">
    <property type="entry name" value="S-adenosyl-L-methionine-dependent methyltransferases"/>
    <property type="match status" value="1"/>
</dbReference>
<evidence type="ECO:0008006" key="3">
    <source>
        <dbReference type="Google" id="ProtNLM"/>
    </source>
</evidence>
<dbReference type="InterPro" id="IPR029063">
    <property type="entry name" value="SAM-dependent_MTases_sf"/>
</dbReference>
<dbReference type="OrthoDB" id="9765084at2"/>
<dbReference type="PATRIC" id="fig|447.4.peg.3853"/>
<name>A0A0W0R6N3_LEGBO</name>
<evidence type="ECO:0000313" key="1">
    <source>
        <dbReference type="EMBL" id="KTC66698.1"/>
    </source>
</evidence>
<dbReference type="CDD" id="cd02440">
    <property type="entry name" value="AdoMet_MTases"/>
    <property type="match status" value="1"/>
</dbReference>
<comment type="caution">
    <text evidence="1">The sequence shown here is derived from an EMBL/GenBank/DDBJ whole genome shotgun (WGS) entry which is preliminary data.</text>
</comment>
<proteinExistence type="predicted"/>
<protein>
    <recommendedName>
        <fullName evidence="3">SAM-dependent methyltransferase</fullName>
    </recommendedName>
</protein>
<sequence>MKHRTEDYSYIPHQASFRDPSGFIFTHQGNIHRQVNLIYRPHYDHLMRSGLYKKLTDKNWLVPHTEMEPAPFSEDAYKILRPTPLQFISYPYEWSFSQLKDAALLTLDLQELSLEYGMTIKDASAYNLQFEQGRAVFIDTLSFELYEEGQPWAAYRQFCQHFLAPLVLMAKKDIRLGQLLRVYIDGIPLDLASSLLSKRSWTNPGLLMHLHLHARMQQFYSHTNKAKRRSGNQRTAQLSKKGFIGLLHSLRHTIQKLDWKPVGTEWADYYQATNYSDSSFAEKNRIVKQYLQLSKPKVVWDLGANTGHFSRLANEMGATTTLAFDVDPAAVEINYRRIKEQGHHSPLPLLLELTNPTPNLGWSNKERDSLIDRGPADCIMALALIHHLTISNNIPLERIAAFFAEIGEHLVIEFVPKSDSQVKRLLQSRKDIFENYTREYFEKAFSTYFSISCINEVPGSERILYLMTKNKEIKPN</sequence>
<dbReference type="Gene3D" id="3.40.50.150">
    <property type="entry name" value="Vaccinia Virus protein VP39"/>
    <property type="match status" value="1"/>
</dbReference>
<organism evidence="1 2">
    <name type="scientific">Legionella bozemanae</name>
    <name type="common">Fluoribacter bozemanae</name>
    <dbReference type="NCBI Taxonomy" id="447"/>
    <lineage>
        <taxon>Bacteria</taxon>
        <taxon>Pseudomonadati</taxon>
        <taxon>Pseudomonadota</taxon>
        <taxon>Gammaproteobacteria</taxon>
        <taxon>Legionellales</taxon>
        <taxon>Legionellaceae</taxon>
        <taxon>Legionella</taxon>
    </lineage>
</organism>
<evidence type="ECO:0000313" key="2">
    <source>
        <dbReference type="Proteomes" id="UP000054695"/>
    </source>
</evidence>
<accession>A0A0W0R6N3</accession>
<dbReference type="Proteomes" id="UP000054695">
    <property type="component" value="Unassembled WGS sequence"/>
</dbReference>
<dbReference type="RefSeq" id="WP_058461079.1">
    <property type="nucleotide sequence ID" value="NZ_CAAAIY010000020.1"/>
</dbReference>
<dbReference type="EMBL" id="LNXU01000060">
    <property type="protein sequence ID" value="KTC66698.1"/>
    <property type="molecule type" value="Genomic_DNA"/>
</dbReference>
<dbReference type="AlphaFoldDB" id="A0A0W0R6N3"/>
<keyword evidence="2" id="KW-1185">Reference proteome</keyword>
<dbReference type="STRING" id="447.Lboz_3593"/>
<reference evidence="1 2" key="1">
    <citation type="submission" date="2015-11" db="EMBL/GenBank/DDBJ databases">
        <title>Genomic analysis of 38 Legionella species identifies large and diverse effector repertoires.</title>
        <authorList>
            <person name="Burstein D."/>
            <person name="Amaro F."/>
            <person name="Zusman T."/>
            <person name="Lifshitz Z."/>
            <person name="Cohen O."/>
            <person name="Gilbert J.A."/>
            <person name="Pupko T."/>
            <person name="Shuman H.A."/>
            <person name="Segal G."/>
        </authorList>
    </citation>
    <scope>NUCLEOTIDE SEQUENCE [LARGE SCALE GENOMIC DNA]</scope>
    <source>
        <strain evidence="1 2">WIGA</strain>
    </source>
</reference>